<evidence type="ECO:0000256" key="4">
    <source>
        <dbReference type="ARBA" id="ARBA00017144"/>
    </source>
</evidence>
<reference evidence="11" key="1">
    <citation type="submission" date="2021-02" db="EMBL/GenBank/DDBJ databases">
        <authorList>
            <person name="Dougan E. K."/>
            <person name="Rhodes N."/>
            <person name="Thang M."/>
            <person name="Chan C."/>
        </authorList>
    </citation>
    <scope>NUCLEOTIDE SEQUENCE</scope>
</reference>
<dbReference type="FunFam" id="3.40.50.300:FF:000679">
    <property type="entry name" value="Thymidylate kinase"/>
    <property type="match status" value="1"/>
</dbReference>
<dbReference type="Proteomes" id="UP000604046">
    <property type="component" value="Unassembled WGS sequence"/>
</dbReference>
<proteinExistence type="inferred from homology"/>
<dbReference type="GO" id="GO:0004798">
    <property type="term" value="F:dTMP kinase activity"/>
    <property type="evidence" value="ECO:0007669"/>
    <property type="project" value="UniProtKB-EC"/>
</dbReference>
<dbReference type="GO" id="GO:0006233">
    <property type="term" value="P:dTDP biosynthetic process"/>
    <property type="evidence" value="ECO:0007669"/>
    <property type="project" value="InterPro"/>
</dbReference>
<dbReference type="HAMAP" id="MF_00165">
    <property type="entry name" value="Thymidylate_kinase"/>
    <property type="match status" value="1"/>
</dbReference>
<dbReference type="InterPro" id="IPR039430">
    <property type="entry name" value="Thymidylate_kin-like_dom"/>
</dbReference>
<evidence type="ECO:0000256" key="2">
    <source>
        <dbReference type="ARBA" id="ARBA00009776"/>
    </source>
</evidence>
<name>A0A812QCB9_9DINO</name>
<gene>
    <name evidence="11" type="primary">tmp1</name>
    <name evidence="11" type="ORF">SNAT2548_LOCUS21136</name>
</gene>
<dbReference type="GO" id="GO:0006235">
    <property type="term" value="P:dTTP biosynthetic process"/>
    <property type="evidence" value="ECO:0007669"/>
    <property type="project" value="TreeGrafter"/>
</dbReference>
<evidence type="ECO:0000256" key="8">
    <source>
        <dbReference type="ARBA" id="ARBA00022777"/>
    </source>
</evidence>
<evidence type="ECO:0000256" key="1">
    <source>
        <dbReference type="ARBA" id="ARBA00004992"/>
    </source>
</evidence>
<feature type="domain" description="Thymidylate kinase-like" evidence="10">
    <location>
        <begin position="69"/>
        <end position="247"/>
    </location>
</feature>
<dbReference type="Gene3D" id="3.40.50.300">
    <property type="entry name" value="P-loop containing nucleotide triphosphate hydrolases"/>
    <property type="match status" value="1"/>
</dbReference>
<keyword evidence="12" id="KW-1185">Reference proteome</keyword>
<dbReference type="PANTHER" id="PTHR10344">
    <property type="entry name" value="THYMIDYLATE KINASE"/>
    <property type="match status" value="1"/>
</dbReference>
<dbReference type="CDD" id="cd01672">
    <property type="entry name" value="TMPK"/>
    <property type="match status" value="1"/>
</dbReference>
<dbReference type="Pfam" id="PF02223">
    <property type="entry name" value="Thymidylate_kin"/>
    <property type="match status" value="1"/>
</dbReference>
<dbReference type="GO" id="GO:0005524">
    <property type="term" value="F:ATP binding"/>
    <property type="evidence" value="ECO:0007669"/>
    <property type="project" value="UniProtKB-KW"/>
</dbReference>
<dbReference type="InterPro" id="IPR027417">
    <property type="entry name" value="P-loop_NTPase"/>
</dbReference>
<dbReference type="OrthoDB" id="425602at2759"/>
<dbReference type="AlphaFoldDB" id="A0A812QCB9"/>
<evidence type="ECO:0000259" key="10">
    <source>
        <dbReference type="Pfam" id="PF02223"/>
    </source>
</evidence>
<evidence type="ECO:0000256" key="7">
    <source>
        <dbReference type="ARBA" id="ARBA00022741"/>
    </source>
</evidence>
<dbReference type="NCBIfam" id="TIGR00041">
    <property type="entry name" value="DTMP_kinase"/>
    <property type="match status" value="1"/>
</dbReference>
<accession>A0A812QCB9</accession>
<keyword evidence="5" id="KW-0808">Transferase</keyword>
<keyword evidence="6" id="KW-0545">Nucleotide biosynthesis</keyword>
<evidence type="ECO:0000256" key="3">
    <source>
        <dbReference type="ARBA" id="ARBA00012980"/>
    </source>
</evidence>
<dbReference type="EMBL" id="CAJNDS010002236">
    <property type="protein sequence ID" value="CAE7387587.1"/>
    <property type="molecule type" value="Genomic_DNA"/>
</dbReference>
<dbReference type="EC" id="2.7.4.9" evidence="3"/>
<dbReference type="GO" id="GO:0004550">
    <property type="term" value="F:nucleoside diphosphate kinase activity"/>
    <property type="evidence" value="ECO:0007669"/>
    <property type="project" value="TreeGrafter"/>
</dbReference>
<keyword evidence="7" id="KW-0547">Nucleotide-binding</keyword>
<evidence type="ECO:0000256" key="9">
    <source>
        <dbReference type="ARBA" id="ARBA00022840"/>
    </source>
</evidence>
<dbReference type="InterPro" id="IPR018094">
    <property type="entry name" value="Thymidylate_kinase"/>
</dbReference>
<evidence type="ECO:0000313" key="12">
    <source>
        <dbReference type="Proteomes" id="UP000604046"/>
    </source>
</evidence>
<dbReference type="GO" id="GO:0005739">
    <property type="term" value="C:mitochondrion"/>
    <property type="evidence" value="ECO:0007669"/>
    <property type="project" value="TreeGrafter"/>
</dbReference>
<dbReference type="PROSITE" id="PS01331">
    <property type="entry name" value="THYMIDYLATE_KINASE"/>
    <property type="match status" value="1"/>
</dbReference>
<evidence type="ECO:0000256" key="6">
    <source>
        <dbReference type="ARBA" id="ARBA00022727"/>
    </source>
</evidence>
<keyword evidence="9" id="KW-0067">ATP-binding</keyword>
<protein>
    <recommendedName>
        <fullName evidence="4">Thymidylate kinase</fullName>
        <ecNumber evidence="3">2.7.4.9</ecNumber>
    </recommendedName>
</protein>
<comment type="pathway">
    <text evidence="1">Pyrimidine metabolism; dTTP biosynthesis.</text>
</comment>
<dbReference type="InterPro" id="IPR018095">
    <property type="entry name" value="Thymidylate_kin_CS"/>
</dbReference>
<dbReference type="SUPFAM" id="SSF52540">
    <property type="entry name" value="P-loop containing nucleoside triphosphate hydrolases"/>
    <property type="match status" value="1"/>
</dbReference>
<dbReference type="PANTHER" id="PTHR10344:SF1">
    <property type="entry name" value="THYMIDYLATE KINASE"/>
    <property type="match status" value="1"/>
</dbReference>
<comment type="caution">
    <text evidence="11">The sequence shown here is derived from an EMBL/GenBank/DDBJ whole genome shotgun (WGS) entry which is preliminary data.</text>
</comment>
<sequence length="268" mass="29834">MGKSLSTALLGCLQAVCPQVHSAFRQSGEADLSADQVRTTEKALRMLDAPLQERPVWGAGASRGLFLVFEGLDRSGKSTQSRKIASHLEKAGPVKWMCFPNRKTPIGNAIDLYLRRQLELPDEAVHRLFSANRWEMAQGIVEDLRAGTTIVCDRYAFSGVAYSAAKGLDFAWCQAPDRGLPCPDGIFFLHIDEKVGAARSNFGDERYENAAMQASVRAQFKDQRLRGSVNWRDVDGARDAEVIHAEIRDAVDGMLEERRLHAVEQLWM</sequence>
<evidence type="ECO:0000313" key="11">
    <source>
        <dbReference type="EMBL" id="CAE7387587.1"/>
    </source>
</evidence>
<evidence type="ECO:0000256" key="5">
    <source>
        <dbReference type="ARBA" id="ARBA00022679"/>
    </source>
</evidence>
<dbReference type="GO" id="GO:0005829">
    <property type="term" value="C:cytosol"/>
    <property type="evidence" value="ECO:0007669"/>
    <property type="project" value="TreeGrafter"/>
</dbReference>
<keyword evidence="8" id="KW-0418">Kinase</keyword>
<comment type="similarity">
    <text evidence="2">Belongs to the thymidylate kinase family.</text>
</comment>
<organism evidence="11 12">
    <name type="scientific">Symbiodinium natans</name>
    <dbReference type="NCBI Taxonomy" id="878477"/>
    <lineage>
        <taxon>Eukaryota</taxon>
        <taxon>Sar</taxon>
        <taxon>Alveolata</taxon>
        <taxon>Dinophyceae</taxon>
        <taxon>Suessiales</taxon>
        <taxon>Symbiodiniaceae</taxon>
        <taxon>Symbiodinium</taxon>
    </lineage>
</organism>
<dbReference type="GO" id="GO:0006227">
    <property type="term" value="P:dUDP biosynthetic process"/>
    <property type="evidence" value="ECO:0007669"/>
    <property type="project" value="TreeGrafter"/>
</dbReference>
<dbReference type="GO" id="GO:0005634">
    <property type="term" value="C:nucleus"/>
    <property type="evidence" value="ECO:0007669"/>
    <property type="project" value="TreeGrafter"/>
</dbReference>